<evidence type="ECO:0000256" key="7">
    <source>
        <dbReference type="RuleBase" id="RU363034"/>
    </source>
</evidence>
<dbReference type="CDD" id="cd00190">
    <property type="entry name" value="Tryp_SPc"/>
    <property type="match status" value="1"/>
</dbReference>
<dbReference type="GO" id="GO:0004252">
    <property type="term" value="F:serine-type endopeptidase activity"/>
    <property type="evidence" value="ECO:0007669"/>
    <property type="project" value="InterPro"/>
</dbReference>
<keyword evidence="3 7" id="KW-0378">Hydrolase</keyword>
<dbReference type="GO" id="GO:0006508">
    <property type="term" value="P:proteolysis"/>
    <property type="evidence" value="ECO:0007669"/>
    <property type="project" value="UniProtKB-KW"/>
</dbReference>
<dbReference type="PROSITE" id="PS00134">
    <property type="entry name" value="TRYPSIN_HIS"/>
    <property type="match status" value="1"/>
</dbReference>
<dbReference type="InterPro" id="IPR001314">
    <property type="entry name" value="Peptidase_S1A"/>
</dbReference>
<reference evidence="9" key="1">
    <citation type="submission" date="2019-09" db="EMBL/GenBank/DDBJ databases">
        <title>Bird 10,000 Genomes (B10K) Project - Family phase.</title>
        <authorList>
            <person name="Zhang G."/>
        </authorList>
    </citation>
    <scope>NUCLEOTIDE SEQUENCE</scope>
    <source>
        <strain evidence="9">B10K-DU-001-30</strain>
        <tissue evidence="9">Muscle</tissue>
    </source>
</reference>
<keyword evidence="2" id="KW-0732">Signal</keyword>
<feature type="non-terminal residue" evidence="9">
    <location>
        <position position="231"/>
    </location>
</feature>
<dbReference type="Proteomes" id="UP000611227">
    <property type="component" value="Unassembled WGS sequence"/>
</dbReference>
<keyword evidence="10" id="KW-1185">Reference proteome</keyword>
<comment type="caution">
    <text evidence="9">The sequence shown here is derived from an EMBL/GenBank/DDBJ whole genome shotgun (WGS) entry which is preliminary data.</text>
</comment>
<keyword evidence="6" id="KW-1015">Disulfide bond</keyword>
<protein>
    <submittedName>
        <fullName evidence="9">DDN1 protein</fullName>
    </submittedName>
</protein>
<dbReference type="EMBL" id="WBNM01007888">
    <property type="protein sequence ID" value="NXP71887.1"/>
    <property type="molecule type" value="Genomic_DNA"/>
</dbReference>
<evidence type="ECO:0000313" key="10">
    <source>
        <dbReference type="Proteomes" id="UP000611227"/>
    </source>
</evidence>
<keyword evidence="1 7" id="KW-0645">Protease</keyword>
<evidence type="ECO:0000256" key="5">
    <source>
        <dbReference type="ARBA" id="ARBA00023145"/>
    </source>
</evidence>
<dbReference type="PRINTS" id="PR00722">
    <property type="entry name" value="CHYMOTRYPSIN"/>
</dbReference>
<keyword evidence="4 7" id="KW-0720">Serine protease</keyword>
<evidence type="ECO:0000256" key="2">
    <source>
        <dbReference type="ARBA" id="ARBA00022729"/>
    </source>
</evidence>
<dbReference type="InterPro" id="IPR009003">
    <property type="entry name" value="Peptidase_S1_PA"/>
</dbReference>
<evidence type="ECO:0000256" key="4">
    <source>
        <dbReference type="ARBA" id="ARBA00022825"/>
    </source>
</evidence>
<evidence type="ECO:0000313" key="9">
    <source>
        <dbReference type="EMBL" id="NXP71887.1"/>
    </source>
</evidence>
<evidence type="ECO:0000256" key="1">
    <source>
        <dbReference type="ARBA" id="ARBA00022670"/>
    </source>
</evidence>
<proteinExistence type="predicted"/>
<evidence type="ECO:0000256" key="3">
    <source>
        <dbReference type="ARBA" id="ARBA00022801"/>
    </source>
</evidence>
<keyword evidence="5" id="KW-0865">Zymogen</keyword>
<dbReference type="Gene3D" id="2.40.10.10">
    <property type="entry name" value="Trypsin-like serine proteases"/>
    <property type="match status" value="2"/>
</dbReference>
<sequence>GRIIGGHEVKPHSRPYMAYLSIRSESGGAKPKTSHCGGFLVRPYAVLSAAHCVPGETVTLGAHNVAKKEPGQQVRHVDHWVIHPNYSHWGHRNDILLLKLKPEVNLTKEVETIPLARQNDFVKPGATCQVAGWGCTSQNGRWSSVLREVDLKVQSEKVCEETFPRYLQQSMLCAGDRSSKKSTFYGDSGGPLVCKGKVHGIVSHGPKKALFPEVHTRVAWFEPWIRKELRK</sequence>
<dbReference type="SMART" id="SM00020">
    <property type="entry name" value="Tryp_SPc"/>
    <property type="match status" value="1"/>
</dbReference>
<dbReference type="InterPro" id="IPR018114">
    <property type="entry name" value="TRYPSIN_HIS"/>
</dbReference>
<dbReference type="SUPFAM" id="SSF50494">
    <property type="entry name" value="Trypsin-like serine proteases"/>
    <property type="match status" value="1"/>
</dbReference>
<organism evidence="9 10">
    <name type="scientific">Ramphastos sulfuratus</name>
    <dbReference type="NCBI Taxonomy" id="322582"/>
    <lineage>
        <taxon>Eukaryota</taxon>
        <taxon>Metazoa</taxon>
        <taxon>Chordata</taxon>
        <taxon>Craniata</taxon>
        <taxon>Vertebrata</taxon>
        <taxon>Euteleostomi</taxon>
        <taxon>Archelosauria</taxon>
        <taxon>Archosauria</taxon>
        <taxon>Dinosauria</taxon>
        <taxon>Saurischia</taxon>
        <taxon>Theropoda</taxon>
        <taxon>Coelurosauria</taxon>
        <taxon>Aves</taxon>
        <taxon>Neognathae</taxon>
        <taxon>Neoaves</taxon>
        <taxon>Telluraves</taxon>
        <taxon>Coraciimorphae</taxon>
        <taxon>Piciformes</taxon>
        <taxon>Ramphastidae</taxon>
        <taxon>Ramphastos</taxon>
    </lineage>
</organism>
<name>A0A852BVB8_9PICI</name>
<dbReference type="PROSITE" id="PS50240">
    <property type="entry name" value="TRYPSIN_DOM"/>
    <property type="match status" value="1"/>
</dbReference>
<dbReference type="PANTHER" id="PTHR24271:SF81">
    <property type="entry name" value="GRANZYME B"/>
    <property type="match status" value="1"/>
</dbReference>
<gene>
    <name evidence="9" type="primary">Bdmd1</name>
    <name evidence="9" type="ORF">RAMSUL_R07159</name>
</gene>
<evidence type="ECO:0000259" key="8">
    <source>
        <dbReference type="PROSITE" id="PS50240"/>
    </source>
</evidence>
<dbReference type="InterPro" id="IPR001254">
    <property type="entry name" value="Trypsin_dom"/>
</dbReference>
<feature type="non-terminal residue" evidence="9">
    <location>
        <position position="1"/>
    </location>
</feature>
<dbReference type="InterPro" id="IPR033116">
    <property type="entry name" value="TRYPSIN_SER"/>
</dbReference>
<evidence type="ECO:0000256" key="6">
    <source>
        <dbReference type="ARBA" id="ARBA00023157"/>
    </source>
</evidence>
<dbReference type="AlphaFoldDB" id="A0A852BVB8"/>
<dbReference type="FunFam" id="2.40.10.10:FF:000014">
    <property type="entry name" value="Complement factor D"/>
    <property type="match status" value="1"/>
</dbReference>
<dbReference type="Pfam" id="PF00089">
    <property type="entry name" value="Trypsin"/>
    <property type="match status" value="1"/>
</dbReference>
<accession>A0A852BVB8</accession>
<dbReference type="PROSITE" id="PS00135">
    <property type="entry name" value="TRYPSIN_SER"/>
    <property type="match status" value="1"/>
</dbReference>
<dbReference type="InterPro" id="IPR043504">
    <property type="entry name" value="Peptidase_S1_PA_chymotrypsin"/>
</dbReference>
<feature type="domain" description="Peptidase S1" evidence="8">
    <location>
        <begin position="3"/>
        <end position="230"/>
    </location>
</feature>
<dbReference type="PANTHER" id="PTHR24271">
    <property type="entry name" value="KALLIKREIN-RELATED"/>
    <property type="match status" value="1"/>
</dbReference>